<feature type="domain" description="Endonuclease/exonuclease/phosphatase" evidence="1">
    <location>
        <begin position="4"/>
        <end position="186"/>
    </location>
</feature>
<evidence type="ECO:0000259" key="1">
    <source>
        <dbReference type="Pfam" id="PF03372"/>
    </source>
</evidence>
<reference evidence="2" key="1">
    <citation type="journal article" date="2025" name="Foods">
        <title>Unveiling the Microbial Signatures of Arabica Coffee Cherries: Insights into Ripeness Specific Diversity, Functional Traits, and Implications for Quality and Safety.</title>
        <authorList>
            <consortium name="RefSeq"/>
            <person name="Tenea G.N."/>
            <person name="Cifuentes V."/>
            <person name="Reyes P."/>
            <person name="Cevallos-Vallejos M."/>
        </authorList>
    </citation>
    <scope>NUCLEOTIDE SEQUENCE [LARGE SCALE GENOMIC DNA]</scope>
</reference>
<dbReference type="RefSeq" id="XP_071905857.1">
    <property type="nucleotide sequence ID" value="XM_072049756.1"/>
</dbReference>
<protein>
    <recommendedName>
        <fullName evidence="1">Endonuclease/exonuclease/phosphatase domain-containing protein</fullName>
    </recommendedName>
</protein>
<name>A0ABM4UEZ4_COFAR</name>
<sequence>MKVMVWNCQGAGSPLTVPHLKEYKRLLSPEVMFLCETKNRKRYMEKVQRILNYEHSYIVESMDKAGGMVLYWSAHTKLLQVQHTAFTLEAHVEDQSSNSDWWIVGIYASCDDSIRKQQWSVIQRRKHLWGNKWIIVGDFNDICSNEEKSGGRIREEWTSTDFRNFIHENQLIDIGYEGQPWTWSNNWEGDGEIKQRLDRTPSSVEWNLNFGKAKCTHLKSHASDHSALILDTNPMERNRKKDSFLTKGGFKEKVYFKLSRKFGTRR</sequence>
<dbReference type="PANTHER" id="PTHR35218">
    <property type="entry name" value="RNASE H DOMAIN-CONTAINING PROTEIN"/>
    <property type="match status" value="1"/>
</dbReference>
<evidence type="ECO:0000313" key="3">
    <source>
        <dbReference type="RefSeq" id="XP_071905857.1"/>
    </source>
</evidence>
<accession>A0ABM4UEZ4</accession>
<reference evidence="3" key="2">
    <citation type="submission" date="2025-08" db="UniProtKB">
        <authorList>
            <consortium name="RefSeq"/>
        </authorList>
    </citation>
    <scope>IDENTIFICATION</scope>
    <source>
        <tissue evidence="3">Leaves</tissue>
    </source>
</reference>
<dbReference type="SUPFAM" id="SSF56219">
    <property type="entry name" value="DNase I-like"/>
    <property type="match status" value="1"/>
</dbReference>
<organism evidence="2 3">
    <name type="scientific">Coffea arabica</name>
    <name type="common">Arabian coffee</name>
    <dbReference type="NCBI Taxonomy" id="13443"/>
    <lineage>
        <taxon>Eukaryota</taxon>
        <taxon>Viridiplantae</taxon>
        <taxon>Streptophyta</taxon>
        <taxon>Embryophyta</taxon>
        <taxon>Tracheophyta</taxon>
        <taxon>Spermatophyta</taxon>
        <taxon>Magnoliopsida</taxon>
        <taxon>eudicotyledons</taxon>
        <taxon>Gunneridae</taxon>
        <taxon>Pentapetalae</taxon>
        <taxon>asterids</taxon>
        <taxon>lamiids</taxon>
        <taxon>Gentianales</taxon>
        <taxon>Rubiaceae</taxon>
        <taxon>Ixoroideae</taxon>
        <taxon>Gardenieae complex</taxon>
        <taxon>Bertiereae - Coffeeae clade</taxon>
        <taxon>Coffeeae</taxon>
        <taxon>Coffea</taxon>
    </lineage>
</organism>
<gene>
    <name evidence="3" type="primary">LOC140007057</name>
</gene>
<dbReference type="InterPro" id="IPR005135">
    <property type="entry name" value="Endo/exonuclease/phosphatase"/>
</dbReference>
<dbReference type="PANTHER" id="PTHR35218:SF9">
    <property type="entry name" value="ENDONUCLEASE_EXONUCLEASE_PHOSPHATASE DOMAIN-CONTAINING PROTEIN"/>
    <property type="match status" value="1"/>
</dbReference>
<dbReference type="Proteomes" id="UP001652660">
    <property type="component" value="Chromosome 1e"/>
</dbReference>
<dbReference type="Gene3D" id="3.60.10.10">
    <property type="entry name" value="Endonuclease/exonuclease/phosphatase"/>
    <property type="match status" value="1"/>
</dbReference>
<dbReference type="InterPro" id="IPR036691">
    <property type="entry name" value="Endo/exonu/phosph_ase_sf"/>
</dbReference>
<dbReference type="Pfam" id="PF03372">
    <property type="entry name" value="Exo_endo_phos"/>
    <property type="match status" value="1"/>
</dbReference>
<evidence type="ECO:0000313" key="2">
    <source>
        <dbReference type="Proteomes" id="UP001652660"/>
    </source>
</evidence>
<proteinExistence type="predicted"/>
<dbReference type="GeneID" id="140007057"/>
<keyword evidence="2" id="KW-1185">Reference proteome</keyword>